<evidence type="ECO:0000313" key="2">
    <source>
        <dbReference type="EnsemblPlants" id="KEH23919"/>
    </source>
</evidence>
<reference evidence="1 3" key="2">
    <citation type="journal article" date="2014" name="BMC Genomics">
        <title>An improved genome release (version Mt4.0) for the model legume Medicago truncatula.</title>
        <authorList>
            <person name="Tang H."/>
            <person name="Krishnakumar V."/>
            <person name="Bidwell S."/>
            <person name="Rosen B."/>
            <person name="Chan A."/>
            <person name="Zhou S."/>
            <person name="Gentzbittel L."/>
            <person name="Childs K.L."/>
            <person name="Yandell M."/>
            <person name="Gundlach H."/>
            <person name="Mayer K.F."/>
            <person name="Schwartz D.C."/>
            <person name="Town C.D."/>
        </authorList>
    </citation>
    <scope>GENOME REANNOTATION</scope>
    <source>
        <strain evidence="1">A17</strain>
        <strain evidence="2 3">cv. Jemalong A17</strain>
    </source>
</reference>
<reference evidence="1 3" key="1">
    <citation type="journal article" date="2011" name="Nature">
        <title>The Medicago genome provides insight into the evolution of rhizobial symbioses.</title>
        <authorList>
            <person name="Young N.D."/>
            <person name="Debelle F."/>
            <person name="Oldroyd G.E."/>
            <person name="Geurts R."/>
            <person name="Cannon S.B."/>
            <person name="Udvardi M.K."/>
            <person name="Benedito V.A."/>
            <person name="Mayer K.F."/>
            <person name="Gouzy J."/>
            <person name="Schoof H."/>
            <person name="Van de Peer Y."/>
            <person name="Proost S."/>
            <person name="Cook D.R."/>
            <person name="Meyers B.C."/>
            <person name="Spannagl M."/>
            <person name="Cheung F."/>
            <person name="De Mita S."/>
            <person name="Krishnakumar V."/>
            <person name="Gundlach H."/>
            <person name="Zhou S."/>
            <person name="Mudge J."/>
            <person name="Bharti A.K."/>
            <person name="Murray J.D."/>
            <person name="Naoumkina M.A."/>
            <person name="Rosen B."/>
            <person name="Silverstein K.A."/>
            <person name="Tang H."/>
            <person name="Rombauts S."/>
            <person name="Zhao P.X."/>
            <person name="Zhou P."/>
            <person name="Barbe V."/>
            <person name="Bardou P."/>
            <person name="Bechner M."/>
            <person name="Bellec A."/>
            <person name="Berger A."/>
            <person name="Berges H."/>
            <person name="Bidwell S."/>
            <person name="Bisseling T."/>
            <person name="Choisne N."/>
            <person name="Couloux A."/>
            <person name="Denny R."/>
            <person name="Deshpande S."/>
            <person name="Dai X."/>
            <person name="Doyle J.J."/>
            <person name="Dudez A.M."/>
            <person name="Farmer A.D."/>
            <person name="Fouteau S."/>
            <person name="Franken C."/>
            <person name="Gibelin C."/>
            <person name="Gish J."/>
            <person name="Goldstein S."/>
            <person name="Gonzalez A.J."/>
            <person name="Green P.J."/>
            <person name="Hallab A."/>
            <person name="Hartog M."/>
            <person name="Hua A."/>
            <person name="Humphray S.J."/>
            <person name="Jeong D.H."/>
            <person name="Jing Y."/>
            <person name="Jocker A."/>
            <person name="Kenton S.M."/>
            <person name="Kim D.J."/>
            <person name="Klee K."/>
            <person name="Lai H."/>
            <person name="Lang C."/>
            <person name="Lin S."/>
            <person name="Macmil S.L."/>
            <person name="Magdelenat G."/>
            <person name="Matthews L."/>
            <person name="McCorrison J."/>
            <person name="Monaghan E.L."/>
            <person name="Mun J.H."/>
            <person name="Najar F.Z."/>
            <person name="Nicholson C."/>
            <person name="Noirot C."/>
            <person name="O'Bleness M."/>
            <person name="Paule C.R."/>
            <person name="Poulain J."/>
            <person name="Prion F."/>
            <person name="Qin B."/>
            <person name="Qu C."/>
            <person name="Retzel E.F."/>
            <person name="Riddle C."/>
            <person name="Sallet E."/>
            <person name="Samain S."/>
            <person name="Samson N."/>
            <person name="Sanders I."/>
            <person name="Saurat O."/>
            <person name="Scarpelli C."/>
            <person name="Schiex T."/>
            <person name="Segurens B."/>
            <person name="Severin A.J."/>
            <person name="Sherrier D.J."/>
            <person name="Shi R."/>
            <person name="Sims S."/>
            <person name="Singer S.R."/>
            <person name="Sinharoy S."/>
            <person name="Sterck L."/>
            <person name="Viollet A."/>
            <person name="Wang B.B."/>
            <person name="Wang K."/>
            <person name="Wang M."/>
            <person name="Wang X."/>
            <person name="Warfsmann J."/>
            <person name="Weissenbach J."/>
            <person name="White D.D."/>
            <person name="White J.D."/>
            <person name="Wiley G.B."/>
            <person name="Wincker P."/>
            <person name="Xing Y."/>
            <person name="Yang L."/>
            <person name="Yao Z."/>
            <person name="Ying F."/>
            <person name="Zhai J."/>
            <person name="Zhou L."/>
            <person name="Zuber A."/>
            <person name="Denarie J."/>
            <person name="Dixon R.A."/>
            <person name="May G.D."/>
            <person name="Schwartz D.C."/>
            <person name="Rogers J."/>
            <person name="Quetier F."/>
            <person name="Town C.D."/>
            <person name="Roe B.A."/>
        </authorList>
    </citation>
    <scope>NUCLEOTIDE SEQUENCE [LARGE SCALE GENOMIC DNA]</scope>
    <source>
        <strain evidence="1">A17</strain>
        <strain evidence="2 3">cv. Jemalong A17</strain>
    </source>
</reference>
<dbReference type="Proteomes" id="UP000002051">
    <property type="component" value="Unassembled WGS sequence"/>
</dbReference>
<keyword evidence="3" id="KW-1185">Reference proteome</keyword>
<evidence type="ECO:0000313" key="3">
    <source>
        <dbReference type="Proteomes" id="UP000002051"/>
    </source>
</evidence>
<sequence length="128" mass="14286">MTQVTFVFCSVVKRGHSRHDRGSERPKSRGRITTLPIHAFVDSGYRGRVSATRSGSIAERETAALLSSPIPFIHRTQRREQQHSSIIQVNNNNTVAPALIFISLSLIHAVEHLGDEQCTIPSKLELPY</sequence>
<name>A0A072U2J5_MEDTR</name>
<organism evidence="1 3">
    <name type="scientific">Medicago truncatula</name>
    <name type="common">Barrel medic</name>
    <name type="synonym">Medicago tribuloides</name>
    <dbReference type="NCBI Taxonomy" id="3880"/>
    <lineage>
        <taxon>Eukaryota</taxon>
        <taxon>Viridiplantae</taxon>
        <taxon>Streptophyta</taxon>
        <taxon>Embryophyta</taxon>
        <taxon>Tracheophyta</taxon>
        <taxon>Spermatophyta</taxon>
        <taxon>Magnoliopsida</taxon>
        <taxon>eudicotyledons</taxon>
        <taxon>Gunneridae</taxon>
        <taxon>Pentapetalae</taxon>
        <taxon>rosids</taxon>
        <taxon>fabids</taxon>
        <taxon>Fabales</taxon>
        <taxon>Fabaceae</taxon>
        <taxon>Papilionoideae</taxon>
        <taxon>50 kb inversion clade</taxon>
        <taxon>NPAAA clade</taxon>
        <taxon>Hologalegina</taxon>
        <taxon>IRL clade</taxon>
        <taxon>Trifolieae</taxon>
        <taxon>Medicago</taxon>
    </lineage>
</organism>
<dbReference type="EnsemblPlants" id="KEH23919">
    <property type="protein sequence ID" value="KEH23919"/>
    <property type="gene ID" value="MTR_7g096850"/>
</dbReference>
<accession>A0A072U2J5</accession>
<gene>
    <name evidence="1" type="ordered locus">MTR_7g096850</name>
</gene>
<proteinExistence type="predicted"/>
<dbReference type="HOGENOM" id="CLU_1962879_0_0_1"/>
<reference evidence="2" key="3">
    <citation type="submission" date="2015-04" db="UniProtKB">
        <authorList>
            <consortium name="EnsemblPlants"/>
        </authorList>
    </citation>
    <scope>IDENTIFICATION</scope>
    <source>
        <strain evidence="2">cv. Jemalong A17</strain>
    </source>
</reference>
<evidence type="ECO:0000313" key="1">
    <source>
        <dbReference type="EMBL" id="KEH23919.1"/>
    </source>
</evidence>
<dbReference type="AlphaFoldDB" id="A0A072U2J5"/>
<protein>
    <submittedName>
        <fullName evidence="1 2">Uncharacterized protein</fullName>
    </submittedName>
</protein>
<dbReference type="EMBL" id="CM001223">
    <property type="protein sequence ID" value="KEH23919.1"/>
    <property type="molecule type" value="Genomic_DNA"/>
</dbReference>